<evidence type="ECO:0000313" key="3">
    <source>
        <dbReference type="Proteomes" id="UP000593567"/>
    </source>
</evidence>
<keyword evidence="1" id="KW-0732">Signal</keyword>
<sequence>MQASVFSLVLVFFLLLEVSSVPFGSQVRAKLGNKIIHLELPYQNNVFKIQKDLASATGGFLYSDGFAIYSIDANFSSASNTKLLGRNNGPRSGYAPVGQPVSDDVPPVNDLYALAGFVQLDTDTIVIVSIYQHCILGLIALPVSIT</sequence>
<accession>A0A7J7IYR6</accession>
<dbReference type="Proteomes" id="UP000593567">
    <property type="component" value="Unassembled WGS sequence"/>
</dbReference>
<organism evidence="2 3">
    <name type="scientific">Bugula neritina</name>
    <name type="common">Brown bryozoan</name>
    <name type="synonym">Sertularia neritina</name>
    <dbReference type="NCBI Taxonomy" id="10212"/>
    <lineage>
        <taxon>Eukaryota</taxon>
        <taxon>Metazoa</taxon>
        <taxon>Spiralia</taxon>
        <taxon>Lophotrochozoa</taxon>
        <taxon>Bryozoa</taxon>
        <taxon>Gymnolaemata</taxon>
        <taxon>Cheilostomatida</taxon>
        <taxon>Flustrina</taxon>
        <taxon>Buguloidea</taxon>
        <taxon>Bugulidae</taxon>
        <taxon>Bugula</taxon>
    </lineage>
</organism>
<evidence type="ECO:0000256" key="1">
    <source>
        <dbReference type="SAM" id="SignalP"/>
    </source>
</evidence>
<protein>
    <submittedName>
        <fullName evidence="2">Uncharacterized protein</fullName>
    </submittedName>
</protein>
<keyword evidence="3" id="KW-1185">Reference proteome</keyword>
<proteinExistence type="predicted"/>
<dbReference type="AlphaFoldDB" id="A0A7J7IYR6"/>
<name>A0A7J7IYR6_BUGNE</name>
<dbReference type="EMBL" id="VXIV02003257">
    <property type="protein sequence ID" value="KAF6019049.1"/>
    <property type="molecule type" value="Genomic_DNA"/>
</dbReference>
<feature type="signal peptide" evidence="1">
    <location>
        <begin position="1"/>
        <end position="20"/>
    </location>
</feature>
<gene>
    <name evidence="2" type="ORF">EB796_022650</name>
</gene>
<reference evidence="2" key="1">
    <citation type="submission" date="2020-06" db="EMBL/GenBank/DDBJ databases">
        <title>Draft genome of Bugula neritina, a colonial animal packing powerful symbionts and potential medicines.</title>
        <authorList>
            <person name="Rayko M."/>
        </authorList>
    </citation>
    <scope>NUCLEOTIDE SEQUENCE [LARGE SCALE GENOMIC DNA]</scope>
    <source>
        <strain evidence="2">Kwan_BN1</strain>
    </source>
</reference>
<feature type="chain" id="PRO_5029632889" evidence="1">
    <location>
        <begin position="21"/>
        <end position="146"/>
    </location>
</feature>
<comment type="caution">
    <text evidence="2">The sequence shown here is derived from an EMBL/GenBank/DDBJ whole genome shotgun (WGS) entry which is preliminary data.</text>
</comment>
<evidence type="ECO:0000313" key="2">
    <source>
        <dbReference type="EMBL" id="KAF6019049.1"/>
    </source>
</evidence>